<protein>
    <submittedName>
        <fullName evidence="2">Uncharacterized protein</fullName>
    </submittedName>
</protein>
<evidence type="ECO:0000313" key="2">
    <source>
        <dbReference type="EMBL" id="GBN49224.1"/>
    </source>
</evidence>
<name>A0A4Y2PCZ0_ARAVE</name>
<keyword evidence="3" id="KW-1185">Reference proteome</keyword>
<evidence type="ECO:0000256" key="1">
    <source>
        <dbReference type="SAM" id="MobiDB-lite"/>
    </source>
</evidence>
<comment type="caution">
    <text evidence="2">The sequence shown here is derived from an EMBL/GenBank/DDBJ whole genome shotgun (WGS) entry which is preliminary data.</text>
</comment>
<gene>
    <name evidence="2" type="ORF">AVEN_116813_1</name>
</gene>
<evidence type="ECO:0000313" key="3">
    <source>
        <dbReference type="Proteomes" id="UP000499080"/>
    </source>
</evidence>
<reference evidence="2 3" key="1">
    <citation type="journal article" date="2019" name="Sci. Rep.">
        <title>Orb-weaving spider Araneus ventricosus genome elucidates the spidroin gene catalogue.</title>
        <authorList>
            <person name="Kono N."/>
            <person name="Nakamura H."/>
            <person name="Ohtoshi R."/>
            <person name="Moran D.A.P."/>
            <person name="Shinohara A."/>
            <person name="Yoshida Y."/>
            <person name="Fujiwara M."/>
            <person name="Mori M."/>
            <person name="Tomita M."/>
            <person name="Arakawa K."/>
        </authorList>
    </citation>
    <scope>NUCLEOTIDE SEQUENCE [LARGE SCALE GENOMIC DNA]</scope>
</reference>
<proteinExistence type="predicted"/>
<feature type="region of interest" description="Disordered" evidence="1">
    <location>
        <begin position="50"/>
        <end position="77"/>
    </location>
</feature>
<dbReference type="OrthoDB" id="6590871at2759"/>
<accession>A0A4Y2PCZ0</accession>
<organism evidence="2 3">
    <name type="scientific">Araneus ventricosus</name>
    <name type="common">Orbweaver spider</name>
    <name type="synonym">Epeira ventricosa</name>
    <dbReference type="NCBI Taxonomy" id="182803"/>
    <lineage>
        <taxon>Eukaryota</taxon>
        <taxon>Metazoa</taxon>
        <taxon>Ecdysozoa</taxon>
        <taxon>Arthropoda</taxon>
        <taxon>Chelicerata</taxon>
        <taxon>Arachnida</taxon>
        <taxon>Araneae</taxon>
        <taxon>Araneomorphae</taxon>
        <taxon>Entelegynae</taxon>
        <taxon>Araneoidea</taxon>
        <taxon>Araneidae</taxon>
        <taxon>Araneus</taxon>
    </lineage>
</organism>
<dbReference type="EMBL" id="BGPR01011023">
    <property type="protein sequence ID" value="GBN49224.1"/>
    <property type="molecule type" value="Genomic_DNA"/>
</dbReference>
<sequence length="131" mass="15014">MEASSGPNTRITLIIENSADISEEAYKAWINADANLETAEKTTEETICQARMNRRDDGIELDDNDDEEDLEEKPPSAQEILQALRTLRRSDQYCAESFDENYSYVGWLFCVSWRKNHFLSTLLQVNGALFI</sequence>
<feature type="compositionally biased region" description="Acidic residues" evidence="1">
    <location>
        <begin position="59"/>
        <end position="71"/>
    </location>
</feature>
<dbReference type="Proteomes" id="UP000499080">
    <property type="component" value="Unassembled WGS sequence"/>
</dbReference>
<dbReference type="AlphaFoldDB" id="A0A4Y2PCZ0"/>